<dbReference type="EMBL" id="JAMKPW020000043">
    <property type="protein sequence ID" value="KAK8194409.1"/>
    <property type="molecule type" value="Genomic_DNA"/>
</dbReference>
<keyword evidence="2" id="KW-1185">Reference proteome</keyword>
<reference evidence="1" key="1">
    <citation type="submission" date="2024-02" db="EMBL/GenBank/DDBJ databases">
        <title>Metagenome Assembled Genome of Zalaria obscura JY119.</title>
        <authorList>
            <person name="Vighnesh L."/>
            <person name="Jagadeeshwari U."/>
            <person name="Venkata Ramana C."/>
            <person name="Sasikala C."/>
        </authorList>
    </citation>
    <scope>NUCLEOTIDE SEQUENCE</scope>
    <source>
        <strain evidence="1">JY119</strain>
    </source>
</reference>
<name>A0ACC3S434_9PEZI</name>
<organism evidence="1 2">
    <name type="scientific">Zalaria obscura</name>
    <dbReference type="NCBI Taxonomy" id="2024903"/>
    <lineage>
        <taxon>Eukaryota</taxon>
        <taxon>Fungi</taxon>
        <taxon>Dikarya</taxon>
        <taxon>Ascomycota</taxon>
        <taxon>Pezizomycotina</taxon>
        <taxon>Dothideomycetes</taxon>
        <taxon>Dothideomycetidae</taxon>
        <taxon>Dothideales</taxon>
        <taxon>Zalariaceae</taxon>
        <taxon>Zalaria</taxon>
    </lineage>
</organism>
<proteinExistence type="predicted"/>
<dbReference type="EC" id="3.1.11.2" evidence="1"/>
<accession>A0ACC3S434</accession>
<dbReference type="Proteomes" id="UP001320706">
    <property type="component" value="Unassembled WGS sequence"/>
</dbReference>
<sequence>MARDLNAPLFTAVSSSARQLFLLLRCISFASKAHVRVSPENIRFSVEETSVLEAFVFLSKSIFTTYTYQDDTSEHDLPEDAPPPPTFQISLPALLETLQIFTLGDLSKPSGDPYDTFAAHRLNRQANQPFSSTVLGTSGLCRLSYDGPGCPLSIHLSEAGVSTTCDLTTYEPESSSDIPFDRDAMALKTIMRATHLADAIAELASANPTTLTLLASPRAPFLSLSASGPLGSATVEFARDPQLLETFQCPQRFSQSYSFALVKAAQRAMGSANKVSLRTDEQGVLSLQFLIEVETGQAGAGEGIGFVDFRIVPLVGDENDTEDGERADSTDDD</sequence>
<keyword evidence="1" id="KW-0378">Hydrolase</keyword>
<evidence type="ECO:0000313" key="1">
    <source>
        <dbReference type="EMBL" id="KAK8194409.1"/>
    </source>
</evidence>
<protein>
    <submittedName>
        <fullName evidence="1">Checkpoint clamp complex protein Rad1</fullName>
        <ecNumber evidence="1">3.1.11.2</ecNumber>
    </submittedName>
</protein>
<comment type="caution">
    <text evidence="1">The sequence shown here is derived from an EMBL/GenBank/DDBJ whole genome shotgun (WGS) entry which is preliminary data.</text>
</comment>
<evidence type="ECO:0000313" key="2">
    <source>
        <dbReference type="Proteomes" id="UP001320706"/>
    </source>
</evidence>
<gene>
    <name evidence="1" type="primary">rad1</name>
    <name evidence="1" type="ORF">M8818_007600</name>
</gene>